<dbReference type="PROSITE" id="PS51707">
    <property type="entry name" value="CYTH"/>
    <property type="match status" value="1"/>
</dbReference>
<gene>
    <name evidence="2" type="ORF">ACFQ4C_08230</name>
</gene>
<comment type="caution">
    <text evidence="2">The sequence shown here is derived from an EMBL/GenBank/DDBJ whole genome shotgun (WGS) entry which is preliminary data.</text>
</comment>
<dbReference type="Proteomes" id="UP001597116">
    <property type="component" value="Unassembled WGS sequence"/>
</dbReference>
<sequence length="159" mass="18277">MGVEIERKFLVNGTDWKIEAKGLFYQQGYLNSDPERTVRIRRAEDKGYITIKGKSAGASRLEYEYEIALHDALELLNHLCEKPIIEKTRYRIAYDGLVWEVDEFHGENAGLVVAEVELLDEQQEVTLPPWVGLEVTTDAKYYNSNLFKHPFSQWGPSPA</sequence>
<proteinExistence type="predicted"/>
<protein>
    <submittedName>
        <fullName evidence="2">CYTH domain-containing protein</fullName>
    </submittedName>
</protein>
<reference evidence="3" key="1">
    <citation type="journal article" date="2019" name="Int. J. Syst. Evol. Microbiol.">
        <title>The Global Catalogue of Microorganisms (GCM) 10K type strain sequencing project: providing services to taxonomists for standard genome sequencing and annotation.</title>
        <authorList>
            <consortium name="The Broad Institute Genomics Platform"/>
            <consortium name="The Broad Institute Genome Sequencing Center for Infectious Disease"/>
            <person name="Wu L."/>
            <person name="Ma J."/>
        </authorList>
    </citation>
    <scope>NUCLEOTIDE SEQUENCE [LARGE SCALE GENOMIC DNA]</scope>
    <source>
        <strain evidence="3">CCUG 55608</strain>
    </source>
</reference>
<dbReference type="Gene3D" id="2.40.320.10">
    <property type="entry name" value="Hypothetical Protein Pfu-838710-001"/>
    <property type="match status" value="1"/>
</dbReference>
<evidence type="ECO:0000259" key="1">
    <source>
        <dbReference type="PROSITE" id="PS51707"/>
    </source>
</evidence>
<dbReference type="InterPro" id="IPR023577">
    <property type="entry name" value="CYTH_domain"/>
</dbReference>
<keyword evidence="3" id="KW-1185">Reference proteome</keyword>
<dbReference type="SMART" id="SM01118">
    <property type="entry name" value="CYTH"/>
    <property type="match status" value="1"/>
</dbReference>
<dbReference type="PANTHER" id="PTHR40114">
    <property type="entry name" value="SLR0698 PROTEIN"/>
    <property type="match status" value="1"/>
</dbReference>
<evidence type="ECO:0000313" key="2">
    <source>
        <dbReference type="EMBL" id="MFD1141092.1"/>
    </source>
</evidence>
<dbReference type="CDD" id="cd07891">
    <property type="entry name" value="CYTH-like_CthTTM-like_1"/>
    <property type="match status" value="1"/>
</dbReference>
<organism evidence="2 3">
    <name type="scientific">Larkinella insperata</name>
    <dbReference type="NCBI Taxonomy" id="332158"/>
    <lineage>
        <taxon>Bacteria</taxon>
        <taxon>Pseudomonadati</taxon>
        <taxon>Bacteroidota</taxon>
        <taxon>Cytophagia</taxon>
        <taxon>Cytophagales</taxon>
        <taxon>Spirosomataceae</taxon>
        <taxon>Larkinella</taxon>
    </lineage>
</organism>
<dbReference type="RefSeq" id="WP_379884130.1">
    <property type="nucleotide sequence ID" value="NZ_JBHTLP010000007.1"/>
</dbReference>
<dbReference type="PIRSF" id="PIRSF016487">
    <property type="entry name" value="CYTH_UCP016487"/>
    <property type="match status" value="1"/>
</dbReference>
<evidence type="ECO:0000313" key="3">
    <source>
        <dbReference type="Proteomes" id="UP001597116"/>
    </source>
</evidence>
<feature type="domain" description="CYTH" evidence="1">
    <location>
        <begin position="2"/>
        <end position="148"/>
    </location>
</feature>
<accession>A0ABW3Q2H6</accession>
<name>A0ABW3Q2H6_9BACT</name>
<dbReference type="PANTHER" id="PTHR40114:SF1">
    <property type="entry name" value="SLR0698 PROTEIN"/>
    <property type="match status" value="1"/>
</dbReference>
<dbReference type="InterPro" id="IPR012042">
    <property type="entry name" value="NeuTTM/CthTTM-like"/>
</dbReference>
<dbReference type="SUPFAM" id="SSF55154">
    <property type="entry name" value="CYTH-like phosphatases"/>
    <property type="match status" value="1"/>
</dbReference>
<dbReference type="EMBL" id="JBHTLP010000007">
    <property type="protein sequence ID" value="MFD1141092.1"/>
    <property type="molecule type" value="Genomic_DNA"/>
</dbReference>
<dbReference type="InterPro" id="IPR033469">
    <property type="entry name" value="CYTH-like_dom_sf"/>
</dbReference>
<dbReference type="Pfam" id="PF01928">
    <property type="entry name" value="CYTH"/>
    <property type="match status" value="1"/>
</dbReference>